<dbReference type="InterPro" id="IPR036388">
    <property type="entry name" value="WH-like_DNA-bd_sf"/>
</dbReference>
<dbReference type="Gene3D" id="1.10.10.10">
    <property type="entry name" value="Winged helix-like DNA-binding domain superfamily/Winged helix DNA-binding domain"/>
    <property type="match status" value="1"/>
</dbReference>
<protein>
    <submittedName>
        <fullName evidence="3">PadR family transcriptional regulator</fullName>
    </submittedName>
</protein>
<dbReference type="InterPro" id="IPR036390">
    <property type="entry name" value="WH_DNA-bd_sf"/>
</dbReference>
<dbReference type="EMBL" id="SPQZ01000002">
    <property type="protein sequence ID" value="TFV99209.1"/>
    <property type="molecule type" value="Genomic_DNA"/>
</dbReference>
<accession>A0A4Y9R3S5</accession>
<dbReference type="Pfam" id="PF03551">
    <property type="entry name" value="PadR"/>
    <property type="match status" value="1"/>
</dbReference>
<evidence type="ECO:0000313" key="3">
    <source>
        <dbReference type="EMBL" id="TFV99209.1"/>
    </source>
</evidence>
<sequence length="222" mass="23641">MDDNSVIRPVGCRFPGGRRRYARYGFLRSAEVPVSVRNGLLAVLTLGPAYGAQLHAELGDRLGHRRTVNIGQVYATLERLGVQGLVRAAGVTDDGLPLYRITDDGQRQVESALVEAPDGAPDWAEMLDAVLMATSLPGADARELLVSYRERWRAISGTAADGTSRSTAQSRLSGRADAALSAAALGWLDGVEAELDGLSGGHDSELARGYSTTRPRRGRPSA</sequence>
<evidence type="ECO:0000259" key="2">
    <source>
        <dbReference type="Pfam" id="PF03551"/>
    </source>
</evidence>
<organism evidence="3 4">
    <name type="scientific">Orlajensenia leifsoniae</name>
    <dbReference type="NCBI Taxonomy" id="2561933"/>
    <lineage>
        <taxon>Bacteria</taxon>
        <taxon>Bacillati</taxon>
        <taxon>Actinomycetota</taxon>
        <taxon>Actinomycetes</taxon>
        <taxon>Micrococcales</taxon>
        <taxon>Microbacteriaceae</taxon>
        <taxon>Orlajensenia</taxon>
    </lineage>
</organism>
<dbReference type="AlphaFoldDB" id="A0A4Y9R3S5"/>
<evidence type="ECO:0000313" key="4">
    <source>
        <dbReference type="Proteomes" id="UP000298127"/>
    </source>
</evidence>
<reference evidence="3 4" key="1">
    <citation type="journal article" date="2018" name="J. Microbiol.">
        <title>Leifsonia flava sp. nov., a novel actinobacterium isolated from the rhizosphere of Aquilegia viridiflora.</title>
        <authorList>
            <person name="Cai Y."/>
            <person name="Tao W.Z."/>
            <person name="Ma Y.J."/>
            <person name="Cheng J."/>
            <person name="Zhang M.Y."/>
            <person name="Zhang Y.X."/>
        </authorList>
    </citation>
    <scope>NUCLEOTIDE SEQUENCE [LARGE SCALE GENOMIC DNA]</scope>
    <source>
        <strain evidence="3 4">SYP-B2174</strain>
    </source>
</reference>
<keyword evidence="4" id="KW-1185">Reference proteome</keyword>
<dbReference type="SUPFAM" id="SSF46785">
    <property type="entry name" value="Winged helix' DNA-binding domain"/>
    <property type="match status" value="1"/>
</dbReference>
<evidence type="ECO:0000256" key="1">
    <source>
        <dbReference type="SAM" id="MobiDB-lite"/>
    </source>
</evidence>
<dbReference type="Proteomes" id="UP000298127">
    <property type="component" value="Unassembled WGS sequence"/>
</dbReference>
<comment type="caution">
    <text evidence="3">The sequence shown here is derived from an EMBL/GenBank/DDBJ whole genome shotgun (WGS) entry which is preliminary data.</text>
</comment>
<proteinExistence type="predicted"/>
<dbReference type="InterPro" id="IPR005149">
    <property type="entry name" value="Tscrpt_reg_PadR_N"/>
</dbReference>
<name>A0A4Y9R3S5_9MICO</name>
<feature type="domain" description="Transcription regulator PadR N-terminal" evidence="2">
    <location>
        <begin position="40"/>
        <end position="110"/>
    </location>
</feature>
<feature type="region of interest" description="Disordered" evidence="1">
    <location>
        <begin position="197"/>
        <end position="222"/>
    </location>
</feature>
<gene>
    <name evidence="3" type="ORF">E4M00_06860</name>
</gene>